<reference evidence="1" key="1">
    <citation type="journal article" date="2019" name="PeerJ">
        <title>Genes of the pig, Sus scrofa, reconstructed with EvidentialGene.</title>
        <authorList>
            <person name="Gilbert D.G."/>
        </authorList>
    </citation>
    <scope>NUCLEOTIDE SEQUENCE</scope>
</reference>
<sequence length="63" mass="7151">MKDHRFPAERNGLTQASFTNQVPAEQGSPCGFFLPCQPLRAHLVLNTPMSHLPYFPGRVWPCR</sequence>
<dbReference type="EMBL" id="DQIR01177777">
    <property type="protein sequence ID" value="HDB33254.1"/>
    <property type="molecule type" value="Transcribed_RNA"/>
</dbReference>
<accession>A0A480RE36</accession>
<dbReference type="AlphaFoldDB" id="A0A480RE36"/>
<dbReference type="EMBL" id="DQIR01026022">
    <property type="protein sequence ID" value="HCZ81497.1"/>
    <property type="molecule type" value="Transcribed_RNA"/>
</dbReference>
<organism evidence="1">
    <name type="scientific">Sus scrofa</name>
    <name type="common">Pig</name>
    <dbReference type="NCBI Taxonomy" id="9823"/>
    <lineage>
        <taxon>Eukaryota</taxon>
        <taxon>Metazoa</taxon>
        <taxon>Chordata</taxon>
        <taxon>Craniata</taxon>
        <taxon>Vertebrata</taxon>
        <taxon>Euteleostomi</taxon>
        <taxon>Mammalia</taxon>
        <taxon>Eutheria</taxon>
        <taxon>Laurasiatheria</taxon>
        <taxon>Artiodactyla</taxon>
        <taxon>Suina</taxon>
        <taxon>Suidae</taxon>
        <taxon>Sus</taxon>
    </lineage>
</organism>
<proteinExistence type="predicted"/>
<evidence type="ECO:0000313" key="1">
    <source>
        <dbReference type="EMBL" id="HDB33254.1"/>
    </source>
</evidence>
<name>A0A480RE36_PIG</name>
<protein>
    <submittedName>
        <fullName evidence="1">Uncharacterized protein C10orf55-like</fullName>
    </submittedName>
</protein>